<proteinExistence type="inferred from homology"/>
<dbReference type="PIRSF" id="PIRSF000332">
    <property type="entry name" value="FMO"/>
    <property type="match status" value="1"/>
</dbReference>
<dbReference type="PRINTS" id="PR00370">
    <property type="entry name" value="FMOXYGENASE"/>
</dbReference>
<dbReference type="EC" id="1.14.13.148" evidence="6"/>
<evidence type="ECO:0000256" key="7">
    <source>
        <dbReference type="ARBA" id="ARBA00035159"/>
    </source>
</evidence>
<dbReference type="Proteomes" id="UP001320715">
    <property type="component" value="Unassembled WGS sequence"/>
</dbReference>
<dbReference type="RefSeq" id="WP_252915224.1">
    <property type="nucleotide sequence ID" value="NZ_JAAAML010000001.1"/>
</dbReference>
<comment type="caution">
    <text evidence="8">The sequence shown here is derived from an EMBL/GenBank/DDBJ whole genome shotgun (WGS) entry which is preliminary data.</text>
</comment>
<keyword evidence="5" id="KW-0560">Oxidoreductase</keyword>
<dbReference type="InterPro" id="IPR050346">
    <property type="entry name" value="FMO-like"/>
</dbReference>
<keyword evidence="3" id="KW-0274">FAD</keyword>
<evidence type="ECO:0000256" key="3">
    <source>
        <dbReference type="ARBA" id="ARBA00022827"/>
    </source>
</evidence>
<accession>A0ABT1CQY7</accession>
<gene>
    <name evidence="8" type="ORF">GTW23_07195</name>
</gene>
<evidence type="ECO:0000256" key="2">
    <source>
        <dbReference type="ARBA" id="ARBA00022630"/>
    </source>
</evidence>
<dbReference type="InterPro" id="IPR036188">
    <property type="entry name" value="FAD/NAD-bd_sf"/>
</dbReference>
<dbReference type="EMBL" id="JAAAML010000001">
    <property type="protein sequence ID" value="MCO6407960.1"/>
    <property type="molecule type" value="Genomic_DNA"/>
</dbReference>
<keyword evidence="2" id="KW-0285">Flavoprotein</keyword>
<evidence type="ECO:0000313" key="8">
    <source>
        <dbReference type="EMBL" id="MCO6407960.1"/>
    </source>
</evidence>
<evidence type="ECO:0000256" key="4">
    <source>
        <dbReference type="ARBA" id="ARBA00022857"/>
    </source>
</evidence>
<dbReference type="InterPro" id="IPR020946">
    <property type="entry name" value="Flavin_mOase-like"/>
</dbReference>
<name>A0ABT1CQY7_9HYPH</name>
<dbReference type="InterPro" id="IPR000960">
    <property type="entry name" value="Flavin_mOase"/>
</dbReference>
<protein>
    <recommendedName>
        <fullName evidence="7">Trimethylamine monooxygenase</fullName>
        <ecNumber evidence="6">1.14.13.148</ecNumber>
    </recommendedName>
</protein>
<reference evidence="8 9" key="1">
    <citation type="submission" date="2020-01" db="EMBL/GenBank/DDBJ databases">
        <title>Genomes of bacteria type strains.</title>
        <authorList>
            <person name="Chen J."/>
            <person name="Zhu S."/>
            <person name="Yang J."/>
        </authorList>
    </citation>
    <scope>NUCLEOTIDE SEQUENCE [LARGE SCALE GENOMIC DNA]</scope>
    <source>
        <strain evidence="8 9">DSM 16655</strain>
    </source>
</reference>
<sequence>MSRADHVRVCVVGAGPTGLTTVKNLVEAGITDIVCHEAQGESGGIWVFSDDPDRPSVYENAHTISSRRLSQFPDFPMPEDYPDYPSNRQILAYMRAYESHFDLGSHIRLNSRVADVSARDGGGWVIAYEDASGRHTQTADYLIICSGHHREPFVPDLAGDFSGEQLHAGRYKTARGFEGKKVLVVGGGNSACDIAAALSRVADHVSLSIRSPQVIVPKLIAGRPVDVQFSKLRKIQSRWLRDTLLKLGVRLAVGPYDRYGLQEPQGRVLRQHPTLNTDVLDRIRHGTVTMRRGISSANNRMVKFSDGASDEFDTIIWATGYRLGTTYLSRVCPDWSEAQQVPLYLKMMMADVPGLFFIGLIQPVGCIWVLADLQAKIAASEISGKWQRPSDMAMLIERDNRRDALRYKASPRHAVQVETYEYQGELEAVLKELRG</sequence>
<organism evidence="8 9">
    <name type="scientific">Hoeflea alexandrii</name>
    <dbReference type="NCBI Taxonomy" id="288436"/>
    <lineage>
        <taxon>Bacteria</taxon>
        <taxon>Pseudomonadati</taxon>
        <taxon>Pseudomonadota</taxon>
        <taxon>Alphaproteobacteria</taxon>
        <taxon>Hyphomicrobiales</taxon>
        <taxon>Rhizobiaceae</taxon>
        <taxon>Hoeflea</taxon>
    </lineage>
</organism>
<comment type="similarity">
    <text evidence="1">Belongs to the FMO family.</text>
</comment>
<evidence type="ECO:0000256" key="5">
    <source>
        <dbReference type="ARBA" id="ARBA00023002"/>
    </source>
</evidence>
<dbReference type="Gene3D" id="3.50.50.60">
    <property type="entry name" value="FAD/NAD(P)-binding domain"/>
    <property type="match status" value="1"/>
</dbReference>
<keyword evidence="9" id="KW-1185">Reference proteome</keyword>
<evidence type="ECO:0000256" key="1">
    <source>
        <dbReference type="ARBA" id="ARBA00009183"/>
    </source>
</evidence>
<evidence type="ECO:0000313" key="9">
    <source>
        <dbReference type="Proteomes" id="UP001320715"/>
    </source>
</evidence>
<dbReference type="SUPFAM" id="SSF51905">
    <property type="entry name" value="FAD/NAD(P)-binding domain"/>
    <property type="match status" value="2"/>
</dbReference>
<keyword evidence="4" id="KW-0521">NADP</keyword>
<dbReference type="PANTHER" id="PTHR23023">
    <property type="entry name" value="DIMETHYLANILINE MONOOXYGENASE"/>
    <property type="match status" value="1"/>
</dbReference>
<evidence type="ECO:0000256" key="6">
    <source>
        <dbReference type="ARBA" id="ARBA00034528"/>
    </source>
</evidence>
<dbReference type="Pfam" id="PF00743">
    <property type="entry name" value="FMO-like"/>
    <property type="match status" value="1"/>
</dbReference>